<protein>
    <submittedName>
        <fullName evidence="1">Uncharacterized protein</fullName>
    </submittedName>
</protein>
<dbReference type="OrthoDB" id="3067625at2759"/>
<dbReference type="Proteomes" id="UP000578531">
    <property type="component" value="Unassembled WGS sequence"/>
</dbReference>
<proteinExistence type="predicted"/>
<dbReference type="GeneID" id="59284939"/>
<comment type="caution">
    <text evidence="1">The sequence shown here is derived from an EMBL/GenBank/DDBJ whole genome shotgun (WGS) entry which is preliminary data.</text>
</comment>
<reference evidence="1 2" key="1">
    <citation type="journal article" date="2020" name="Genomics">
        <title>Complete, high-quality genomes from long-read metagenomic sequencing of two wolf lichen thalli reveals enigmatic genome architecture.</title>
        <authorList>
            <person name="McKenzie S.K."/>
            <person name="Walston R.F."/>
            <person name="Allen J.L."/>
        </authorList>
    </citation>
    <scope>NUCLEOTIDE SEQUENCE [LARGE SCALE GENOMIC DNA]</scope>
    <source>
        <strain evidence="1">WasteWater2</strain>
    </source>
</reference>
<dbReference type="RefSeq" id="XP_037168063.1">
    <property type="nucleotide sequence ID" value="XM_037305198.1"/>
</dbReference>
<dbReference type="EMBL" id="JACCJC010000008">
    <property type="protein sequence ID" value="KAF6238764.1"/>
    <property type="molecule type" value="Genomic_DNA"/>
</dbReference>
<organism evidence="1 2">
    <name type="scientific">Letharia columbiana</name>
    <dbReference type="NCBI Taxonomy" id="112416"/>
    <lineage>
        <taxon>Eukaryota</taxon>
        <taxon>Fungi</taxon>
        <taxon>Dikarya</taxon>
        <taxon>Ascomycota</taxon>
        <taxon>Pezizomycotina</taxon>
        <taxon>Lecanoromycetes</taxon>
        <taxon>OSLEUM clade</taxon>
        <taxon>Lecanoromycetidae</taxon>
        <taxon>Lecanorales</taxon>
        <taxon>Lecanorineae</taxon>
        <taxon>Parmeliaceae</taxon>
        <taxon>Letharia</taxon>
    </lineage>
</organism>
<accession>A0A8H6G1G4</accession>
<evidence type="ECO:0000313" key="1">
    <source>
        <dbReference type="EMBL" id="KAF6238764.1"/>
    </source>
</evidence>
<keyword evidence="2" id="KW-1185">Reference proteome</keyword>
<dbReference type="AlphaFoldDB" id="A0A8H6G1G4"/>
<sequence>MRADLLWWQTFLKDWNGLSLLRNVADRHTWHIWTDASGKLGMGGYIVELSNLSPSLQDVFSERVPKRELHKDIQFKEMKAVGHAMPSGHGWIGFMDLV</sequence>
<name>A0A8H6G1G4_9LECA</name>
<evidence type="ECO:0000313" key="2">
    <source>
        <dbReference type="Proteomes" id="UP000578531"/>
    </source>
</evidence>
<gene>
    <name evidence="1" type="ORF">HO173_003271</name>
</gene>